<name>A0ABQ9G441_9NEOP</name>
<sequence>MKGCGKREIPEKTRRLTASSGTIPNCESPVTRPGIEPGLHWWEASSLTAQPSWKGENLYRRPGNTVRKVGGCELPDCYIAIDLARSIHSVQNGASRKGENLYRRPGNTVREVGGCELPDCYIAIDLAQTLVLCGLNTSYNYRDDRVKERTKSPSLDVKAISRCFLCPGYNETLSMSSKVSVVIGHSRRTGVCDCSARLLSPLHFTSAHSTRRNLRRGHCASVGRSATSERNRVLIASLPQTEMQELERMLSPGAAAGCVARSSAVFYGGGEKITPSSLHPSLCHIPDRDPWSYIASSSLATSQMKVLSLTSLALRLNPSSSTNPLKVSWGSGGAVARALASQHGDSVESNKFCDDGLTNGSVADKASGDVCQALSAVMSDDTYALQALDRQPSCQVYIVVPVEEYIPLTLNSFVVQRVCVTQYKRQLCGSTSAVGWISSEVNVNEILKAILKKRKQSARGQCIWLPSLKEAVQMGRETYLKDTSTAIHLNGRRPAERELSSEEFACRAKRRQLPAEVYTPTSCRPVVLRATKEWPFRRLHQKQSGNPAAPASFTRWGRENPPTNRIVQHDSYVRKSRSDPAGDWSQFVMVGGEQSNSSATAAPAWSCGRRDGETGDDASNPPPTPPPPPPTTNNAVGGRGLSSGVGFAVHRPRRIAFTSAGSSVSLLPHCPASVGPLPFPLESVALPVPGPDSGVCVVILQLQRAISHMHREEQQRKYSTQVQRLARRGDEVLGLRDSVARIVVCLGKRRNTSGPSVRTIHQTLAWSVDKQRCWKSLQTAHSRRPISPQTTWFGAVAGDLSTAQSVYTIASCTHSVYLIPARRPTADKYTQVGWLGGCGSFPVDSAGLLVSKSLIRQRGLCSGPRGPSIQSRMLPNTGSSGLVDHTLEMCVGSAHLHACSQLRRRDTHVSLYPRAVPPTDTLYHYLLHLPDTRAIVVFDIDESINHRPTHSRIIACGNRAGRWRWSAGFLSDLPLPPSLSFQRCSTPTSITLIGSQDLAVKSSPNTFTRSLTHSTNGALATSGAWLCYLRRLVCWSLSAFNLDSDRPSHRHMLASSVVSRENVSRTQCKHPDLQVLFSALQTPKKSFPQGNFASSVYILKIHLLRNDTHTGFGTRKGELFRAEAGKEWNCEIWATLNIVVLRANVGEARRVWSSVGMQGRGKRKTLEKTHRPASSSGTIPMFENQGETRRELNTNIPHALVRNQMQRTEDRQIWRRGETEGGHYEYARAHAQNITEVVLQRQQMFYCGASRTPDQWRTKRQLHGRSAAGLFQLCIVLYKSGTTRLRYLHRRLRGTHMTAPSHADIHQPTYNTAIHLNPFISGAAVAERLACSPPTKANRVQSPAAPLPDFRMWESYRMLPLDFVSVEVVRKPRHSAVLEKQKLAWSSILNRFISAHNGAKMKIWFHDCLWALATASELEKKVHLFTNCARLKSTVLFILEPPPFLHWLLTKRYASPLQRELNVIRAHDWQMFIYWRRITQDVSSKVWFSGKPIAKRPETFANSVTRRLDSAALCTHMQHMQLLTVHWLSAVTVEGDDWTSVLQEVSNIVWTNG</sequence>
<feature type="compositionally biased region" description="Basic and acidic residues" evidence="1">
    <location>
        <begin position="1"/>
        <end position="14"/>
    </location>
</feature>
<feature type="region of interest" description="Disordered" evidence="1">
    <location>
        <begin position="1"/>
        <end position="29"/>
    </location>
</feature>
<feature type="region of interest" description="Disordered" evidence="1">
    <location>
        <begin position="1160"/>
        <end position="1181"/>
    </location>
</feature>
<protein>
    <submittedName>
        <fullName evidence="2">Uncharacterized protein</fullName>
    </submittedName>
</protein>
<dbReference type="EMBL" id="JARBHB010000015">
    <property type="protein sequence ID" value="KAJ8867210.1"/>
    <property type="molecule type" value="Genomic_DNA"/>
</dbReference>
<evidence type="ECO:0000256" key="1">
    <source>
        <dbReference type="SAM" id="MobiDB-lite"/>
    </source>
</evidence>
<accession>A0ABQ9G441</accession>
<feature type="region of interest" description="Disordered" evidence="1">
    <location>
        <begin position="538"/>
        <end position="644"/>
    </location>
</feature>
<evidence type="ECO:0000313" key="3">
    <source>
        <dbReference type="Proteomes" id="UP001159363"/>
    </source>
</evidence>
<keyword evidence="3" id="KW-1185">Reference proteome</keyword>
<feature type="compositionally biased region" description="Pro residues" evidence="1">
    <location>
        <begin position="620"/>
        <end position="631"/>
    </location>
</feature>
<organism evidence="2 3">
    <name type="scientific">Dryococelus australis</name>
    <dbReference type="NCBI Taxonomy" id="614101"/>
    <lineage>
        <taxon>Eukaryota</taxon>
        <taxon>Metazoa</taxon>
        <taxon>Ecdysozoa</taxon>
        <taxon>Arthropoda</taxon>
        <taxon>Hexapoda</taxon>
        <taxon>Insecta</taxon>
        <taxon>Pterygota</taxon>
        <taxon>Neoptera</taxon>
        <taxon>Polyneoptera</taxon>
        <taxon>Phasmatodea</taxon>
        <taxon>Verophasmatodea</taxon>
        <taxon>Anareolatae</taxon>
        <taxon>Phasmatidae</taxon>
        <taxon>Eurycanthinae</taxon>
        <taxon>Dryococelus</taxon>
    </lineage>
</organism>
<comment type="caution">
    <text evidence="2">The sequence shown here is derived from an EMBL/GenBank/DDBJ whole genome shotgun (WGS) entry which is preliminary data.</text>
</comment>
<evidence type="ECO:0000313" key="2">
    <source>
        <dbReference type="EMBL" id="KAJ8867210.1"/>
    </source>
</evidence>
<proteinExistence type="predicted"/>
<feature type="compositionally biased region" description="Basic and acidic residues" evidence="1">
    <location>
        <begin position="567"/>
        <end position="580"/>
    </location>
</feature>
<gene>
    <name evidence="2" type="ORF">PR048_031005</name>
</gene>
<reference evidence="2 3" key="1">
    <citation type="submission" date="2023-02" db="EMBL/GenBank/DDBJ databases">
        <title>LHISI_Scaffold_Assembly.</title>
        <authorList>
            <person name="Stuart O.P."/>
            <person name="Cleave R."/>
            <person name="Magrath M.J.L."/>
            <person name="Mikheyev A.S."/>
        </authorList>
    </citation>
    <scope>NUCLEOTIDE SEQUENCE [LARGE SCALE GENOMIC DNA]</scope>
    <source>
        <strain evidence="2">Daus_M_001</strain>
        <tissue evidence="2">Leg muscle</tissue>
    </source>
</reference>
<feature type="compositionally biased region" description="Polar residues" evidence="1">
    <location>
        <begin position="16"/>
        <end position="25"/>
    </location>
</feature>
<dbReference type="Proteomes" id="UP001159363">
    <property type="component" value="Chromosome 14"/>
</dbReference>